<feature type="coiled-coil region" evidence="1">
    <location>
        <begin position="73"/>
        <end position="194"/>
    </location>
</feature>
<dbReference type="InterPro" id="IPR007838">
    <property type="entry name" value="Cell_div_ZapA-like"/>
</dbReference>
<name>A0A848QK70_9SPHN</name>
<sequence length="233" mass="25305">MSEVSLRISGKEYTVACAPGEESHVAKLGQAIDAKVQSLGDGVNTSEVQKILFGALFLADELHELKKTSAAERETFIAEKASAENELRAAKVAIGQRDVMASKITDLESELEGLQSAHQKHSADVDNMRKELEERRTEAEDLQNAQQAAEAKAAELERERDNLVKQITSKDTLLENANRMIDETNAKLVASQDAADTKGVSMPIDPELAPALERFAELLETCADKLEAQAASS</sequence>
<keyword evidence="2" id="KW-0131">Cell cycle</keyword>
<evidence type="ECO:0000256" key="1">
    <source>
        <dbReference type="SAM" id="Coils"/>
    </source>
</evidence>
<dbReference type="RefSeq" id="WP_170010479.1">
    <property type="nucleotide sequence ID" value="NZ_JABCRE010000002.1"/>
</dbReference>
<accession>A0A848QK70</accession>
<gene>
    <name evidence="2" type="primary">zapA</name>
    <name evidence="2" type="ORF">HKD42_03910</name>
</gene>
<reference evidence="2 3" key="1">
    <citation type="submission" date="2020-04" db="EMBL/GenBank/DDBJ databases">
        <authorList>
            <person name="Liu A."/>
        </authorList>
    </citation>
    <scope>NUCLEOTIDE SEQUENCE [LARGE SCALE GENOMIC DNA]</scope>
    <source>
        <strain evidence="2 3">RZ02</strain>
    </source>
</reference>
<evidence type="ECO:0000313" key="3">
    <source>
        <dbReference type="Proteomes" id="UP000561181"/>
    </source>
</evidence>
<dbReference type="GO" id="GO:0051301">
    <property type="term" value="P:cell division"/>
    <property type="evidence" value="ECO:0007669"/>
    <property type="project" value="UniProtKB-KW"/>
</dbReference>
<dbReference type="InterPro" id="IPR036192">
    <property type="entry name" value="Cell_div_ZapA-like_sf"/>
</dbReference>
<protein>
    <submittedName>
        <fullName evidence="2">Cell division protein ZapA</fullName>
    </submittedName>
</protein>
<keyword evidence="3" id="KW-1185">Reference proteome</keyword>
<keyword evidence="1" id="KW-0175">Coiled coil</keyword>
<keyword evidence="2" id="KW-0132">Cell division</keyword>
<dbReference type="AlphaFoldDB" id="A0A848QK70"/>
<dbReference type="InterPro" id="IPR027417">
    <property type="entry name" value="P-loop_NTPase"/>
</dbReference>
<evidence type="ECO:0000313" key="2">
    <source>
        <dbReference type="EMBL" id="NMW31199.1"/>
    </source>
</evidence>
<organism evidence="2 3">
    <name type="scientific">Pontixanthobacter rizhaonensis</name>
    <dbReference type="NCBI Taxonomy" id="2730337"/>
    <lineage>
        <taxon>Bacteria</taxon>
        <taxon>Pseudomonadati</taxon>
        <taxon>Pseudomonadota</taxon>
        <taxon>Alphaproteobacteria</taxon>
        <taxon>Sphingomonadales</taxon>
        <taxon>Erythrobacteraceae</taxon>
        <taxon>Pontixanthobacter</taxon>
    </lineage>
</organism>
<dbReference type="Proteomes" id="UP000561181">
    <property type="component" value="Unassembled WGS sequence"/>
</dbReference>
<proteinExistence type="predicted"/>
<comment type="caution">
    <text evidence="2">The sequence shown here is derived from an EMBL/GenBank/DDBJ whole genome shotgun (WGS) entry which is preliminary data.</text>
</comment>
<dbReference type="Pfam" id="PF05164">
    <property type="entry name" value="ZapA"/>
    <property type="match status" value="1"/>
</dbReference>
<dbReference type="EMBL" id="JABCRE010000002">
    <property type="protein sequence ID" value="NMW31199.1"/>
    <property type="molecule type" value="Genomic_DNA"/>
</dbReference>
<dbReference type="SUPFAM" id="SSF102829">
    <property type="entry name" value="Cell division protein ZapA-like"/>
    <property type="match status" value="1"/>
</dbReference>
<dbReference type="Gene3D" id="3.40.50.300">
    <property type="entry name" value="P-loop containing nucleotide triphosphate hydrolases"/>
    <property type="match status" value="1"/>
</dbReference>